<name>A0AB73NHA3_ENTFC</name>
<dbReference type="EMBL" id="NGLB01000004">
    <property type="protein sequence ID" value="OTN94144.1"/>
    <property type="molecule type" value="Genomic_DNA"/>
</dbReference>
<proteinExistence type="predicted"/>
<dbReference type="AlphaFoldDB" id="A0AB73NHA3"/>
<keyword evidence="1" id="KW-0812">Transmembrane</keyword>
<organism evidence="2 3">
    <name type="scientific">Enterococcus faecium</name>
    <name type="common">Streptococcus faecium</name>
    <dbReference type="NCBI Taxonomy" id="1352"/>
    <lineage>
        <taxon>Bacteria</taxon>
        <taxon>Bacillati</taxon>
        <taxon>Bacillota</taxon>
        <taxon>Bacilli</taxon>
        <taxon>Lactobacillales</taxon>
        <taxon>Enterococcaceae</taxon>
        <taxon>Enterococcus</taxon>
    </lineage>
</organism>
<evidence type="ECO:0000313" key="2">
    <source>
        <dbReference type="EMBL" id="OTN94144.1"/>
    </source>
</evidence>
<dbReference type="Proteomes" id="UP000194737">
    <property type="component" value="Unassembled WGS sequence"/>
</dbReference>
<keyword evidence="1" id="KW-1133">Transmembrane helix</keyword>
<accession>A0AB73NHA3</accession>
<evidence type="ECO:0000256" key="1">
    <source>
        <dbReference type="SAM" id="Phobius"/>
    </source>
</evidence>
<reference evidence="2 3" key="1">
    <citation type="submission" date="2017-05" db="EMBL/GenBank/DDBJ databases">
        <title>The Genome Sequence of Enterococcus faecium 6F2_DIV0138.</title>
        <authorList>
            <consortium name="The Broad Institute Genomics Platform"/>
            <consortium name="The Broad Institute Genomic Center for Infectious Diseases"/>
            <person name="Earl A."/>
            <person name="Manson A."/>
            <person name="Schwartman J."/>
            <person name="Gilmore M."/>
            <person name="Abouelleil A."/>
            <person name="Cao P."/>
            <person name="Chapman S."/>
            <person name="Cusick C."/>
            <person name="Shea T."/>
            <person name="Young S."/>
            <person name="Neafsey D."/>
            <person name="Nusbaum C."/>
            <person name="Birren B."/>
        </authorList>
    </citation>
    <scope>NUCLEOTIDE SEQUENCE [LARGE SCALE GENOMIC DNA]</scope>
    <source>
        <strain evidence="2 3">6F2_DIV0138</strain>
    </source>
</reference>
<protein>
    <recommendedName>
        <fullName evidence="4">DUF2812 domain-containing protein</fullName>
    </recommendedName>
</protein>
<feature type="transmembrane region" description="Helical" evidence="1">
    <location>
        <begin position="85"/>
        <end position="111"/>
    </location>
</feature>
<evidence type="ECO:0008006" key="4">
    <source>
        <dbReference type="Google" id="ProtNLM"/>
    </source>
</evidence>
<comment type="caution">
    <text evidence="2">The sequence shown here is derived from an EMBL/GenBank/DDBJ whole genome shotgun (WGS) entry which is preliminary data.</text>
</comment>
<keyword evidence="1" id="KW-0472">Membrane</keyword>
<sequence length="116" mass="13992">MSTMGEVYFLKQIEDLKKGTTKYFFLDQEDYECWLDKIEQHNLLVVKKYTSSNYRIYLNNEKNREIVQKILKENQINERKERKVVIIYLIVISLTILSIIVALCLLFIRFISVEDY</sequence>
<dbReference type="RefSeq" id="WP_016631582.1">
    <property type="nucleotide sequence ID" value="NZ_NGLB01000004.1"/>
</dbReference>
<gene>
    <name evidence="2" type="ORF">A5804_002818</name>
</gene>
<evidence type="ECO:0000313" key="3">
    <source>
        <dbReference type="Proteomes" id="UP000194737"/>
    </source>
</evidence>